<organism evidence="1 2">
    <name type="scientific">Paenibacillus chungangensis</name>
    <dbReference type="NCBI Taxonomy" id="696535"/>
    <lineage>
        <taxon>Bacteria</taxon>
        <taxon>Bacillati</taxon>
        <taxon>Bacillota</taxon>
        <taxon>Bacilli</taxon>
        <taxon>Bacillales</taxon>
        <taxon>Paenibacillaceae</taxon>
        <taxon>Paenibacillus</taxon>
    </lineage>
</organism>
<evidence type="ECO:0008006" key="3">
    <source>
        <dbReference type="Google" id="ProtNLM"/>
    </source>
</evidence>
<gene>
    <name evidence="1" type="ORF">ACFQ2I_13510</name>
</gene>
<comment type="caution">
    <text evidence="1">The sequence shown here is derived from an EMBL/GenBank/DDBJ whole genome shotgun (WGS) entry which is preliminary data.</text>
</comment>
<keyword evidence="2" id="KW-1185">Reference proteome</keyword>
<evidence type="ECO:0000313" key="1">
    <source>
        <dbReference type="EMBL" id="MFD0960404.1"/>
    </source>
</evidence>
<dbReference type="EMBL" id="JBHTJZ010000020">
    <property type="protein sequence ID" value="MFD0960404.1"/>
    <property type="molecule type" value="Genomic_DNA"/>
</dbReference>
<evidence type="ECO:0000313" key="2">
    <source>
        <dbReference type="Proteomes" id="UP001596989"/>
    </source>
</evidence>
<reference evidence="2" key="1">
    <citation type="journal article" date="2019" name="Int. J. Syst. Evol. Microbiol.">
        <title>The Global Catalogue of Microorganisms (GCM) 10K type strain sequencing project: providing services to taxonomists for standard genome sequencing and annotation.</title>
        <authorList>
            <consortium name="The Broad Institute Genomics Platform"/>
            <consortium name="The Broad Institute Genome Sequencing Center for Infectious Disease"/>
            <person name="Wu L."/>
            <person name="Ma J."/>
        </authorList>
    </citation>
    <scope>NUCLEOTIDE SEQUENCE [LARGE SCALE GENOMIC DNA]</scope>
    <source>
        <strain evidence="2">CCUG 59129</strain>
    </source>
</reference>
<accession>A0ABW3HS60</accession>
<dbReference type="RefSeq" id="WP_377564890.1">
    <property type="nucleotide sequence ID" value="NZ_JBHTJZ010000020.1"/>
</dbReference>
<protein>
    <recommendedName>
        <fullName evidence="3">NIPSNAP domain-containing protein</fullName>
    </recommendedName>
</protein>
<name>A0ABW3HS60_9BACL</name>
<sequence length="94" mass="11174">MYICFAEYKIYPAYRESYVKETERLMNAYSGKVQLYEGTDQPCLFVEVWHAESNEEAELIKKERSDERSAWHVVSPWIVGGSEKLHIWTFKPIH</sequence>
<dbReference type="Proteomes" id="UP001596989">
    <property type="component" value="Unassembled WGS sequence"/>
</dbReference>
<proteinExistence type="predicted"/>